<dbReference type="AlphaFoldDB" id="A0A4Q9DQP1"/>
<evidence type="ECO:0000256" key="1">
    <source>
        <dbReference type="SAM" id="MobiDB-lite"/>
    </source>
</evidence>
<feature type="signal peptide" evidence="2">
    <location>
        <begin position="1"/>
        <end position="24"/>
    </location>
</feature>
<keyword evidence="4" id="KW-1185">Reference proteome</keyword>
<name>A0A4Q9DQP1_9BACL</name>
<dbReference type="OrthoDB" id="2057339at2"/>
<protein>
    <submittedName>
        <fullName evidence="3">Extracellular solute-binding protein</fullName>
    </submittedName>
</protein>
<feature type="chain" id="PRO_5039378061" evidence="2">
    <location>
        <begin position="25"/>
        <end position="517"/>
    </location>
</feature>
<dbReference type="Gene3D" id="3.40.190.10">
    <property type="entry name" value="Periplasmic binding protein-like II"/>
    <property type="match status" value="2"/>
</dbReference>
<dbReference type="PANTHER" id="PTHR43649">
    <property type="entry name" value="ARABINOSE-BINDING PROTEIN-RELATED"/>
    <property type="match status" value="1"/>
</dbReference>
<comment type="caution">
    <text evidence="3">The sequence shown here is derived from an EMBL/GenBank/DDBJ whole genome shotgun (WGS) entry which is preliminary data.</text>
</comment>
<evidence type="ECO:0000256" key="2">
    <source>
        <dbReference type="SAM" id="SignalP"/>
    </source>
</evidence>
<dbReference type="SUPFAM" id="SSF53850">
    <property type="entry name" value="Periplasmic binding protein-like II"/>
    <property type="match status" value="1"/>
</dbReference>
<dbReference type="InterPro" id="IPR050490">
    <property type="entry name" value="Bact_solute-bd_prot1"/>
</dbReference>
<dbReference type="EMBL" id="SIRE01000008">
    <property type="protein sequence ID" value="TBL78947.1"/>
    <property type="molecule type" value="Genomic_DNA"/>
</dbReference>
<evidence type="ECO:0000313" key="3">
    <source>
        <dbReference type="EMBL" id="TBL78947.1"/>
    </source>
</evidence>
<gene>
    <name evidence="3" type="ORF">EYB31_12000</name>
</gene>
<proteinExistence type="predicted"/>
<dbReference type="PANTHER" id="PTHR43649:SF17">
    <property type="entry name" value="ABC TRANSPORTER SOLUTE BINDING PROTEIN-SUGAR TRANSPORT"/>
    <property type="match status" value="1"/>
</dbReference>
<feature type="region of interest" description="Disordered" evidence="1">
    <location>
        <begin position="29"/>
        <end position="50"/>
    </location>
</feature>
<evidence type="ECO:0000313" key="4">
    <source>
        <dbReference type="Proteomes" id="UP000293142"/>
    </source>
</evidence>
<organism evidence="3 4">
    <name type="scientific">Paenibacillus thalictri</name>
    <dbReference type="NCBI Taxonomy" id="2527873"/>
    <lineage>
        <taxon>Bacteria</taxon>
        <taxon>Bacillati</taxon>
        <taxon>Bacillota</taxon>
        <taxon>Bacilli</taxon>
        <taxon>Bacillales</taxon>
        <taxon>Paenibacillaceae</taxon>
        <taxon>Paenibacillus</taxon>
    </lineage>
</organism>
<dbReference type="RefSeq" id="WP_131013583.1">
    <property type="nucleotide sequence ID" value="NZ_SIRE01000008.1"/>
</dbReference>
<dbReference type="PROSITE" id="PS51257">
    <property type="entry name" value="PROKAR_LIPOPROTEIN"/>
    <property type="match status" value="1"/>
</dbReference>
<reference evidence="3 4" key="1">
    <citation type="submission" date="2019-02" db="EMBL/GenBank/DDBJ databases">
        <title>Paenibacillus sp. nov., isolated from surface-sterilized tissue of Thalictrum simplex L.</title>
        <authorList>
            <person name="Tuo L."/>
        </authorList>
    </citation>
    <scope>NUCLEOTIDE SEQUENCE [LARGE SCALE GENOMIC DNA]</scope>
    <source>
        <strain evidence="3 4">N2SHLJ1</strain>
    </source>
</reference>
<sequence>MKQKKHKALAATAALLSVATLAAACSSGSTGGSAADGKAPAGATGTAQDQKPKVAPKIAIYMNTNAIARKPEGSEPKALEEVTNYVKEQTGVEATAIIPPKGSEKDKLNVLLASGEQLDLFQGDWDQYKQAIIPLNDLLNKYGPDIKKAWDADAWKLMTDKDGKIWGIPRIITTAPFPIWVRADWLKKLNLPMPKTLDELEGVLKAFKEKDPDGNGKEDTIPILLDDRFQYGLVGAFTEFGYSNWVDPKDGKLKIPELQPGYVDFLAKMADWYQKGYIYKETFAKFDVQQMLKTNRVGAVDIWYSGLTINAPLVGQTVPEMDYQFIPEIKGPKGYLQTAYPGTTTAMLVTKSSKNPDAVIKFINWQYQNVENHLTSWYGIKDKNWKWADQQKKTVEVTNPNPYAGEFMVTLGLAMETKYAPSDPLRAKHTQFLNNELTKFDKVKMPVDLGIVYDKEALKEKVPNAGDLDRLRKEEVIKFIMGARPLSDYNKFVDELYKAGLDKLIDFQTEEYKKQKK</sequence>
<accession>A0A4Q9DQP1</accession>
<feature type="compositionally biased region" description="Low complexity" evidence="1">
    <location>
        <begin position="29"/>
        <end position="39"/>
    </location>
</feature>
<dbReference type="Proteomes" id="UP000293142">
    <property type="component" value="Unassembled WGS sequence"/>
</dbReference>
<keyword evidence="2" id="KW-0732">Signal</keyword>